<dbReference type="EnsemblMetazoa" id="CLYHEMT010932.1">
    <property type="protein sequence ID" value="CLYHEMP010932.1"/>
    <property type="gene ID" value="CLYHEMG010932"/>
</dbReference>
<organism evidence="2 3">
    <name type="scientific">Clytia hemisphaerica</name>
    <dbReference type="NCBI Taxonomy" id="252671"/>
    <lineage>
        <taxon>Eukaryota</taxon>
        <taxon>Metazoa</taxon>
        <taxon>Cnidaria</taxon>
        <taxon>Hydrozoa</taxon>
        <taxon>Hydroidolina</taxon>
        <taxon>Leptothecata</taxon>
        <taxon>Obeliida</taxon>
        <taxon>Clytiidae</taxon>
        <taxon>Clytia</taxon>
    </lineage>
</organism>
<accession>A0A7M5VDF8</accession>
<feature type="compositionally biased region" description="Basic and acidic residues" evidence="1">
    <location>
        <begin position="54"/>
        <end position="64"/>
    </location>
</feature>
<name>A0A7M5VDF8_9CNID</name>
<protein>
    <submittedName>
        <fullName evidence="2">Uncharacterized protein</fullName>
    </submittedName>
</protein>
<dbReference type="Proteomes" id="UP000594262">
    <property type="component" value="Unplaced"/>
</dbReference>
<reference evidence="2" key="1">
    <citation type="submission" date="2021-01" db="UniProtKB">
        <authorList>
            <consortium name="EnsemblMetazoa"/>
        </authorList>
    </citation>
    <scope>IDENTIFICATION</scope>
</reference>
<feature type="compositionally biased region" description="Basic residues" evidence="1">
    <location>
        <begin position="43"/>
        <end position="53"/>
    </location>
</feature>
<evidence type="ECO:0000256" key="1">
    <source>
        <dbReference type="SAM" id="MobiDB-lite"/>
    </source>
</evidence>
<feature type="region of interest" description="Disordered" evidence="1">
    <location>
        <begin position="32"/>
        <end position="117"/>
    </location>
</feature>
<dbReference type="AlphaFoldDB" id="A0A7M5VDF8"/>
<dbReference type="RefSeq" id="XP_066937028.1">
    <property type="nucleotide sequence ID" value="XM_067080927.1"/>
</dbReference>
<keyword evidence="3" id="KW-1185">Reference proteome</keyword>
<dbReference type="GeneID" id="136824938"/>
<evidence type="ECO:0000313" key="3">
    <source>
        <dbReference type="Proteomes" id="UP000594262"/>
    </source>
</evidence>
<evidence type="ECO:0000313" key="2">
    <source>
        <dbReference type="EnsemblMetazoa" id="CLYHEMP010932.1"/>
    </source>
</evidence>
<feature type="compositionally biased region" description="Acidic residues" evidence="1">
    <location>
        <begin position="84"/>
        <end position="97"/>
    </location>
</feature>
<sequence>MERSTNHERDRDLELEEVQGIEIAGLESLGDECDVNDKTNQKERRKTKHKKLKERVIRVKRNVDGSRAYPFAGQRKKCRKNLQEDPDQQPDSSDTECDIVHMHDDPSSPSGEIGELSNLTNLINHDLLKKTP</sequence>
<proteinExistence type="predicted"/>